<dbReference type="Gene3D" id="3.40.50.150">
    <property type="entry name" value="Vaccinia Virus protein VP39"/>
    <property type="match status" value="1"/>
</dbReference>
<evidence type="ECO:0000256" key="8">
    <source>
        <dbReference type="ARBA" id="ARBA00038091"/>
    </source>
</evidence>
<dbReference type="PROSITE" id="PS50890">
    <property type="entry name" value="PUA"/>
    <property type="match status" value="1"/>
</dbReference>
<dbReference type="GO" id="GO:0003723">
    <property type="term" value="F:RNA binding"/>
    <property type="evidence" value="ECO:0007669"/>
    <property type="project" value="UniProtKB-KW"/>
</dbReference>
<name>A0A6J6FWZ7_9ZZZZ</name>
<evidence type="ECO:0000256" key="5">
    <source>
        <dbReference type="ARBA" id="ARBA00022679"/>
    </source>
</evidence>
<dbReference type="GO" id="GO:0006364">
    <property type="term" value="P:rRNA processing"/>
    <property type="evidence" value="ECO:0007669"/>
    <property type="project" value="UniProtKB-KW"/>
</dbReference>
<protein>
    <submittedName>
        <fullName evidence="10">Unannotated protein</fullName>
    </submittedName>
</protein>
<evidence type="ECO:0000256" key="3">
    <source>
        <dbReference type="ARBA" id="ARBA00022552"/>
    </source>
</evidence>
<proteinExistence type="inferred from homology"/>
<dbReference type="Gene3D" id="3.30.750.80">
    <property type="entry name" value="RNA methyltransferase domain (HRMD) like"/>
    <property type="match status" value="1"/>
</dbReference>
<sequence>MSRTPHPIVTLRAGRDRSVTRRHPWVFSGGIEAVEGRPGRGDTVLVEDDAGRPLGWGAYSPESQIRVRMWSFSPDDVIDAAFVDGRITRAAARRDALLASGTDSARLVFSEADGVPGVVADRYGDTIVVQLTSAGADAWREVVADALFSLPGIRCVHERSDADMREREGLDARSGTLRGDAPDPDLVAHEGPWRFVVDVTGGHKTGFYLDQRDARAAIARLAPGRTFLNVFSYTGAFSVVAAGSGAASVLSIDSSGPALDVARRNGEVNGLDLGELMEADAFTALRGLRDRARQYDLIALDPPKLANNERQVEKASRAYKDLNLLALKLLAPGGTLLTWSCSGAMTAELFQKVVAGAALDSGRTARIVGRLGQPSDHPVPLAFPEAEYLKGLILEAE</sequence>
<keyword evidence="2" id="KW-0963">Cytoplasm</keyword>
<evidence type="ECO:0000256" key="4">
    <source>
        <dbReference type="ARBA" id="ARBA00022603"/>
    </source>
</evidence>
<dbReference type="AlphaFoldDB" id="A0A6J6FWZ7"/>
<feature type="domain" description="PUA" evidence="9">
    <location>
        <begin position="7"/>
        <end position="92"/>
    </location>
</feature>
<dbReference type="Gene3D" id="2.30.130.10">
    <property type="entry name" value="PUA domain"/>
    <property type="match status" value="1"/>
</dbReference>
<dbReference type="InterPro" id="IPR015947">
    <property type="entry name" value="PUA-like_sf"/>
</dbReference>
<dbReference type="GO" id="GO:0005737">
    <property type="term" value="C:cytoplasm"/>
    <property type="evidence" value="ECO:0007669"/>
    <property type="project" value="UniProtKB-SubCell"/>
</dbReference>
<comment type="similarity">
    <text evidence="8">Belongs to the methyltransferase superfamily. RlmI family.</text>
</comment>
<dbReference type="CDD" id="cd11572">
    <property type="entry name" value="RlmI_M_like"/>
    <property type="match status" value="1"/>
</dbReference>
<dbReference type="InterPro" id="IPR041532">
    <property type="entry name" value="RlmI-like_PUA"/>
</dbReference>
<dbReference type="SUPFAM" id="SSF53335">
    <property type="entry name" value="S-adenosyl-L-methionine-dependent methyltransferases"/>
    <property type="match status" value="1"/>
</dbReference>
<dbReference type="InterPro" id="IPR036974">
    <property type="entry name" value="PUA_sf"/>
</dbReference>
<dbReference type="SUPFAM" id="SSF88697">
    <property type="entry name" value="PUA domain-like"/>
    <property type="match status" value="1"/>
</dbReference>
<dbReference type="InterPro" id="IPR029063">
    <property type="entry name" value="SAM-dependent_MTases_sf"/>
</dbReference>
<dbReference type="InterPro" id="IPR019614">
    <property type="entry name" value="SAM-dep_methyl-trfase"/>
</dbReference>
<dbReference type="PANTHER" id="PTHR42873:SF1">
    <property type="entry name" value="S-ADENOSYLMETHIONINE-DEPENDENT METHYLTRANSFERASE DOMAIN-CONTAINING PROTEIN"/>
    <property type="match status" value="1"/>
</dbReference>
<accession>A0A6J6FWZ7</accession>
<dbReference type="InterPro" id="IPR002478">
    <property type="entry name" value="PUA"/>
</dbReference>
<evidence type="ECO:0000259" key="9">
    <source>
        <dbReference type="SMART" id="SM00359"/>
    </source>
</evidence>
<evidence type="ECO:0000313" key="10">
    <source>
        <dbReference type="EMBL" id="CAB4593331.1"/>
    </source>
</evidence>
<keyword evidence="7" id="KW-0694">RNA-binding</keyword>
<dbReference type="Pfam" id="PF17785">
    <property type="entry name" value="PUA_3"/>
    <property type="match status" value="1"/>
</dbReference>
<organism evidence="10">
    <name type="scientific">freshwater metagenome</name>
    <dbReference type="NCBI Taxonomy" id="449393"/>
    <lineage>
        <taxon>unclassified sequences</taxon>
        <taxon>metagenomes</taxon>
        <taxon>ecological metagenomes</taxon>
    </lineage>
</organism>
<dbReference type="SMART" id="SM00359">
    <property type="entry name" value="PUA"/>
    <property type="match status" value="1"/>
</dbReference>
<keyword evidence="5" id="KW-0808">Transferase</keyword>
<dbReference type="GO" id="GO:0032259">
    <property type="term" value="P:methylation"/>
    <property type="evidence" value="ECO:0007669"/>
    <property type="project" value="UniProtKB-KW"/>
</dbReference>
<dbReference type="CDD" id="cd02440">
    <property type="entry name" value="AdoMet_MTases"/>
    <property type="match status" value="1"/>
</dbReference>
<dbReference type="GO" id="GO:0008168">
    <property type="term" value="F:methyltransferase activity"/>
    <property type="evidence" value="ECO:0007669"/>
    <property type="project" value="UniProtKB-KW"/>
</dbReference>
<comment type="subcellular location">
    <subcellularLocation>
        <location evidence="1">Cytoplasm</location>
    </subcellularLocation>
</comment>
<evidence type="ECO:0000256" key="1">
    <source>
        <dbReference type="ARBA" id="ARBA00004496"/>
    </source>
</evidence>
<keyword evidence="3" id="KW-0698">rRNA processing</keyword>
<keyword evidence="4" id="KW-0489">Methyltransferase</keyword>
<dbReference type="PANTHER" id="PTHR42873">
    <property type="entry name" value="RIBOSOMAL RNA LARGE SUBUNIT METHYLTRANSFERASE"/>
    <property type="match status" value="1"/>
</dbReference>
<evidence type="ECO:0000256" key="2">
    <source>
        <dbReference type="ARBA" id="ARBA00022490"/>
    </source>
</evidence>
<keyword evidence="6" id="KW-0949">S-adenosyl-L-methionine</keyword>
<dbReference type="EMBL" id="CAEZSR010000249">
    <property type="protein sequence ID" value="CAB4593331.1"/>
    <property type="molecule type" value="Genomic_DNA"/>
</dbReference>
<evidence type="ECO:0000256" key="7">
    <source>
        <dbReference type="ARBA" id="ARBA00022884"/>
    </source>
</evidence>
<gene>
    <name evidence="10" type="ORF">UFOPK1493_03864</name>
</gene>
<reference evidence="10" key="1">
    <citation type="submission" date="2020-05" db="EMBL/GenBank/DDBJ databases">
        <authorList>
            <person name="Chiriac C."/>
            <person name="Salcher M."/>
            <person name="Ghai R."/>
            <person name="Kavagutti S V."/>
        </authorList>
    </citation>
    <scope>NUCLEOTIDE SEQUENCE</scope>
</reference>
<dbReference type="CDD" id="cd21153">
    <property type="entry name" value="PUA_RlmI"/>
    <property type="match status" value="1"/>
</dbReference>
<dbReference type="Pfam" id="PF10672">
    <property type="entry name" value="Methyltrans_SAM"/>
    <property type="match status" value="1"/>
</dbReference>
<evidence type="ECO:0000256" key="6">
    <source>
        <dbReference type="ARBA" id="ARBA00022691"/>
    </source>
</evidence>